<feature type="transmembrane region" description="Helical" evidence="1">
    <location>
        <begin position="57"/>
        <end position="78"/>
    </location>
</feature>
<sequence>MDNLRSDLMKYLKRDKEGGGGGGRFQGLCGILGDTDAEADVTVVGIAPAVAAVAKPLAAAAAIAAIISLTPITVPLILERFDGNDSVLVNFVDDFADIDEFINNAVVGVVVEVDRIFPGDPLFTINT</sequence>
<organism evidence="2 3">
    <name type="scientific">Dermatophagoides farinae</name>
    <name type="common">American house dust mite</name>
    <dbReference type="NCBI Taxonomy" id="6954"/>
    <lineage>
        <taxon>Eukaryota</taxon>
        <taxon>Metazoa</taxon>
        <taxon>Ecdysozoa</taxon>
        <taxon>Arthropoda</taxon>
        <taxon>Chelicerata</taxon>
        <taxon>Arachnida</taxon>
        <taxon>Acari</taxon>
        <taxon>Acariformes</taxon>
        <taxon>Sarcoptiformes</taxon>
        <taxon>Astigmata</taxon>
        <taxon>Psoroptidia</taxon>
        <taxon>Analgoidea</taxon>
        <taxon>Pyroglyphidae</taxon>
        <taxon>Dermatophagoidinae</taxon>
        <taxon>Dermatophagoides</taxon>
    </lineage>
</organism>
<keyword evidence="3" id="KW-1185">Reference proteome</keyword>
<evidence type="ECO:0000313" key="2">
    <source>
        <dbReference type="EMBL" id="KAH9510984.1"/>
    </source>
</evidence>
<accession>A0A922L0X1</accession>
<dbReference type="AlphaFoldDB" id="A0A922L0X1"/>
<evidence type="ECO:0000256" key="1">
    <source>
        <dbReference type="SAM" id="Phobius"/>
    </source>
</evidence>
<proteinExistence type="predicted"/>
<reference evidence="2" key="2">
    <citation type="journal article" date="2022" name="Res Sq">
        <title>Comparative Genomics Reveals Insights into the Divergent Evolution of Astigmatic Mites and Household Pest Adaptations.</title>
        <authorList>
            <person name="Xiong Q."/>
            <person name="Wan A.T.-Y."/>
            <person name="Liu X.-Y."/>
            <person name="Fung C.S.-H."/>
            <person name="Xiao X."/>
            <person name="Malainual N."/>
            <person name="Hou J."/>
            <person name="Wang L."/>
            <person name="Wang M."/>
            <person name="Yang K."/>
            <person name="Cui Y."/>
            <person name="Leung E."/>
            <person name="Nong W."/>
            <person name="Shin S.-K."/>
            <person name="Au S."/>
            <person name="Jeong K.Y."/>
            <person name="Chew F.T."/>
            <person name="Hui J."/>
            <person name="Leung T.F."/>
            <person name="Tungtrongchitr A."/>
            <person name="Zhong N."/>
            <person name="Liu Z."/>
            <person name="Tsui S."/>
        </authorList>
    </citation>
    <scope>NUCLEOTIDE SEQUENCE</scope>
    <source>
        <strain evidence="2">Derf</strain>
        <tissue evidence="2">Whole organism</tissue>
    </source>
</reference>
<protein>
    <submittedName>
        <fullName evidence="2">Uncharacterized protein</fullName>
    </submittedName>
</protein>
<dbReference type="Proteomes" id="UP000790347">
    <property type="component" value="Unassembled WGS sequence"/>
</dbReference>
<evidence type="ECO:0000313" key="3">
    <source>
        <dbReference type="Proteomes" id="UP000790347"/>
    </source>
</evidence>
<keyword evidence="1" id="KW-0812">Transmembrane</keyword>
<comment type="caution">
    <text evidence="2">The sequence shown here is derived from an EMBL/GenBank/DDBJ whole genome shotgun (WGS) entry which is preliminary data.</text>
</comment>
<dbReference type="EMBL" id="ASGP02000004">
    <property type="protein sequence ID" value="KAH9510984.1"/>
    <property type="molecule type" value="Genomic_DNA"/>
</dbReference>
<keyword evidence="1" id="KW-0472">Membrane</keyword>
<gene>
    <name evidence="2" type="ORF">DERF_009471</name>
</gene>
<keyword evidence="1" id="KW-1133">Transmembrane helix</keyword>
<name>A0A922L0X1_DERFA</name>
<reference evidence="2" key="1">
    <citation type="submission" date="2013-05" db="EMBL/GenBank/DDBJ databases">
        <authorList>
            <person name="Yim A.K.Y."/>
            <person name="Chan T.F."/>
            <person name="Ji K.M."/>
            <person name="Liu X.Y."/>
            <person name="Zhou J.W."/>
            <person name="Li R.Q."/>
            <person name="Yang K.Y."/>
            <person name="Li J."/>
            <person name="Li M."/>
            <person name="Law P.T.W."/>
            <person name="Wu Y.L."/>
            <person name="Cai Z.L."/>
            <person name="Qin H."/>
            <person name="Bao Y."/>
            <person name="Leung R.K.K."/>
            <person name="Ng P.K.S."/>
            <person name="Zou J."/>
            <person name="Zhong X.J."/>
            <person name="Ran P.X."/>
            <person name="Zhong N.S."/>
            <person name="Liu Z.G."/>
            <person name="Tsui S.K.W."/>
        </authorList>
    </citation>
    <scope>NUCLEOTIDE SEQUENCE</scope>
    <source>
        <strain evidence="2">Derf</strain>
        <tissue evidence="2">Whole organism</tissue>
    </source>
</reference>